<dbReference type="AlphaFoldDB" id="A0A502GE27"/>
<evidence type="ECO:0000313" key="1">
    <source>
        <dbReference type="EMBL" id="TPG60001.1"/>
    </source>
</evidence>
<name>A0A502GE27_9GAMM</name>
<dbReference type="EMBL" id="RCZD01000008">
    <property type="protein sequence ID" value="TPG60001.1"/>
    <property type="molecule type" value="Genomic_DNA"/>
</dbReference>
<dbReference type="RefSeq" id="WP_140473729.1">
    <property type="nucleotide sequence ID" value="NZ_RCZD01000008.1"/>
</dbReference>
<accession>A0A502GE27</accession>
<sequence length="137" mass="15926">MATKVFDIQSILAAILPRPNIQILISEYPELGMDAVDIHNFYFNSHLTEFYDIPDEQRILFNQMIMEFYPFLHGSLGYCNDNTHVREVFIECVSNFKGVDFIVPPLCNFHTHEHQLLQQKLTPKKSKVVIAHDAGFR</sequence>
<gene>
    <name evidence="1" type="ORF">EAH77_15655</name>
</gene>
<comment type="caution">
    <text evidence="1">The sequence shown here is derived from an EMBL/GenBank/DDBJ whole genome shotgun (WGS) entry which is preliminary data.</text>
</comment>
<proteinExistence type="predicted"/>
<organism evidence="1 2">
    <name type="scientific">Ewingella americana</name>
    <dbReference type="NCBI Taxonomy" id="41202"/>
    <lineage>
        <taxon>Bacteria</taxon>
        <taxon>Pseudomonadati</taxon>
        <taxon>Pseudomonadota</taxon>
        <taxon>Gammaproteobacteria</taxon>
        <taxon>Enterobacterales</taxon>
        <taxon>Yersiniaceae</taxon>
        <taxon>Ewingella</taxon>
    </lineage>
</organism>
<dbReference type="Proteomes" id="UP000317663">
    <property type="component" value="Unassembled WGS sequence"/>
</dbReference>
<evidence type="ECO:0000313" key="2">
    <source>
        <dbReference type="Proteomes" id="UP000317663"/>
    </source>
</evidence>
<keyword evidence="2" id="KW-1185">Reference proteome</keyword>
<protein>
    <submittedName>
        <fullName evidence="1">Uncharacterized protein</fullName>
    </submittedName>
</protein>
<reference evidence="1 2" key="1">
    <citation type="journal article" date="2019" name="Environ. Microbiol.">
        <title>Species interactions and distinct microbial communities in high Arctic permafrost affected cryosols are associated with the CH4 and CO2 gas fluxes.</title>
        <authorList>
            <person name="Altshuler I."/>
            <person name="Hamel J."/>
            <person name="Turney S."/>
            <person name="Magnuson E."/>
            <person name="Levesque R."/>
            <person name="Greer C."/>
            <person name="Whyte L.G."/>
        </authorList>
    </citation>
    <scope>NUCLEOTIDE SEQUENCE [LARGE SCALE GENOMIC DNA]</scope>
    <source>
        <strain evidence="1 2">E4</strain>
    </source>
</reference>